<dbReference type="RefSeq" id="WP_111165822.1">
    <property type="nucleotide sequence ID" value="NZ_POUA01000021.1"/>
</dbReference>
<keyword evidence="1" id="KW-0812">Transmembrane</keyword>
<name>A0A2W2HR63_9ACTN</name>
<protein>
    <recommendedName>
        <fullName evidence="4">MFS transporter</fullName>
    </recommendedName>
</protein>
<dbReference type="EMBL" id="POUA01000021">
    <property type="protein sequence ID" value="PZG54135.1"/>
    <property type="molecule type" value="Genomic_DNA"/>
</dbReference>
<gene>
    <name evidence="2" type="ORF">C1I98_04635</name>
</gene>
<comment type="caution">
    <text evidence="2">The sequence shown here is derived from an EMBL/GenBank/DDBJ whole genome shotgun (WGS) entry which is preliminary data.</text>
</comment>
<sequence length="170" mass="17873">MNTYREVFAVGEFRTLFGARTASIAGKTTQMLALSTLVYHQTRSPLLLALPYLGFLTRPPVAVAAVLVAVASFGFAAHLGAQERHLDAIPERRRGQALGLAGTGLLTGQALAASLSGSLAEVLPVHQAMAAMAGASLVATACLLPHLRYRADDTSEDRSDDDSGEAVRKV</sequence>
<dbReference type="SUPFAM" id="SSF103473">
    <property type="entry name" value="MFS general substrate transporter"/>
    <property type="match status" value="1"/>
</dbReference>
<dbReference type="Gene3D" id="1.20.1250.20">
    <property type="entry name" value="MFS general substrate transporter like domains"/>
    <property type="match status" value="1"/>
</dbReference>
<evidence type="ECO:0008006" key="4">
    <source>
        <dbReference type="Google" id="ProtNLM"/>
    </source>
</evidence>
<organism evidence="2 3">
    <name type="scientific">Spongiactinospora gelatinilytica</name>
    <dbReference type="NCBI Taxonomy" id="2666298"/>
    <lineage>
        <taxon>Bacteria</taxon>
        <taxon>Bacillati</taxon>
        <taxon>Actinomycetota</taxon>
        <taxon>Actinomycetes</taxon>
        <taxon>Streptosporangiales</taxon>
        <taxon>Streptosporangiaceae</taxon>
        <taxon>Spongiactinospora</taxon>
    </lineage>
</organism>
<proteinExistence type="predicted"/>
<evidence type="ECO:0000256" key="1">
    <source>
        <dbReference type="SAM" id="Phobius"/>
    </source>
</evidence>
<feature type="transmembrane region" description="Helical" evidence="1">
    <location>
        <begin position="61"/>
        <end position="81"/>
    </location>
</feature>
<dbReference type="AlphaFoldDB" id="A0A2W2HR63"/>
<dbReference type="InterPro" id="IPR036259">
    <property type="entry name" value="MFS_trans_sf"/>
</dbReference>
<keyword evidence="3" id="KW-1185">Reference proteome</keyword>
<feature type="transmembrane region" description="Helical" evidence="1">
    <location>
        <begin position="125"/>
        <end position="144"/>
    </location>
</feature>
<dbReference type="Proteomes" id="UP000248544">
    <property type="component" value="Unassembled WGS sequence"/>
</dbReference>
<reference evidence="2 3" key="1">
    <citation type="submission" date="2018-01" db="EMBL/GenBank/DDBJ databases">
        <title>Draft genome sequence of Sphaerisporangium sp. 7K107.</title>
        <authorList>
            <person name="Sahin N."/>
            <person name="Saygin H."/>
            <person name="Ay H."/>
        </authorList>
    </citation>
    <scope>NUCLEOTIDE SEQUENCE [LARGE SCALE GENOMIC DNA]</scope>
    <source>
        <strain evidence="2 3">7K107</strain>
    </source>
</reference>
<keyword evidence="1" id="KW-0472">Membrane</keyword>
<evidence type="ECO:0000313" key="2">
    <source>
        <dbReference type="EMBL" id="PZG54135.1"/>
    </source>
</evidence>
<accession>A0A2W2HR63</accession>
<feature type="transmembrane region" description="Helical" evidence="1">
    <location>
        <begin position="97"/>
        <end position="119"/>
    </location>
</feature>
<evidence type="ECO:0000313" key="3">
    <source>
        <dbReference type="Proteomes" id="UP000248544"/>
    </source>
</evidence>
<keyword evidence="1" id="KW-1133">Transmembrane helix</keyword>